<evidence type="ECO:0000313" key="6">
    <source>
        <dbReference type="EMBL" id="OCA92342.1"/>
    </source>
</evidence>
<dbReference type="GO" id="GO:0016020">
    <property type="term" value="C:membrane"/>
    <property type="evidence" value="ECO:0007669"/>
    <property type="project" value="UniProtKB-SubCell"/>
</dbReference>
<keyword evidence="4 5" id="KW-0472">Membrane</keyword>
<dbReference type="Pfam" id="PF02674">
    <property type="entry name" value="Colicin_V"/>
    <property type="match status" value="1"/>
</dbReference>
<dbReference type="EMBL" id="MAYT01000001">
    <property type="protein sequence ID" value="OCA92342.1"/>
    <property type="molecule type" value="Genomic_DNA"/>
</dbReference>
<keyword evidence="3 5" id="KW-1133">Transmembrane helix</keyword>
<dbReference type="PANTHER" id="PTHR37306:SF1">
    <property type="entry name" value="COLICIN V PRODUCTION PROTEIN"/>
    <property type="match status" value="1"/>
</dbReference>
<comment type="subcellular location">
    <subcellularLocation>
        <location evidence="1">Membrane</location>
        <topology evidence="1">Multi-pass membrane protein</topology>
    </subcellularLocation>
</comment>
<evidence type="ECO:0008006" key="8">
    <source>
        <dbReference type="Google" id="ProtNLM"/>
    </source>
</evidence>
<keyword evidence="7" id="KW-1185">Reference proteome</keyword>
<reference evidence="7" key="1">
    <citation type="submission" date="2016-05" db="EMBL/GenBank/DDBJ databases">
        <authorList>
            <person name="Liu B."/>
            <person name="Wang J."/>
            <person name="Zhu Y."/>
            <person name="Liu G."/>
            <person name="Chen Q."/>
            <person name="Chen Z."/>
            <person name="Lan J."/>
            <person name="Che J."/>
            <person name="Ge C."/>
            <person name="Shi H."/>
            <person name="Pan Z."/>
            <person name="Liu X."/>
        </authorList>
    </citation>
    <scope>NUCLEOTIDE SEQUENCE [LARGE SCALE GENOMIC DNA]</scope>
    <source>
        <strain evidence="7">FJAT-27215</strain>
    </source>
</reference>
<dbReference type="PANTHER" id="PTHR37306">
    <property type="entry name" value="COLICIN V PRODUCTION PROTEIN"/>
    <property type="match status" value="1"/>
</dbReference>
<evidence type="ECO:0000256" key="3">
    <source>
        <dbReference type="ARBA" id="ARBA00022989"/>
    </source>
</evidence>
<dbReference type="Proteomes" id="UP000092578">
    <property type="component" value="Unassembled WGS sequence"/>
</dbReference>
<dbReference type="RefSeq" id="WP_065408858.1">
    <property type="nucleotide sequence ID" value="NZ_MAYT01000001.1"/>
</dbReference>
<evidence type="ECO:0000256" key="4">
    <source>
        <dbReference type="ARBA" id="ARBA00023136"/>
    </source>
</evidence>
<feature type="transmembrane region" description="Helical" evidence="5">
    <location>
        <begin position="119"/>
        <end position="139"/>
    </location>
</feature>
<evidence type="ECO:0000256" key="1">
    <source>
        <dbReference type="ARBA" id="ARBA00004141"/>
    </source>
</evidence>
<evidence type="ECO:0000256" key="5">
    <source>
        <dbReference type="SAM" id="Phobius"/>
    </source>
</evidence>
<feature type="transmembrane region" description="Helical" evidence="5">
    <location>
        <begin position="75"/>
        <end position="99"/>
    </location>
</feature>
<proteinExistence type="predicted"/>
<dbReference type="GO" id="GO:0009403">
    <property type="term" value="P:toxin biosynthetic process"/>
    <property type="evidence" value="ECO:0007669"/>
    <property type="project" value="InterPro"/>
</dbReference>
<name>A0A1B9B8E6_9BACI</name>
<protein>
    <recommendedName>
        <fullName evidence="8">CvpA family protein</fullName>
    </recommendedName>
</protein>
<evidence type="ECO:0000313" key="7">
    <source>
        <dbReference type="Proteomes" id="UP000092578"/>
    </source>
</evidence>
<dbReference type="InterPro" id="IPR003825">
    <property type="entry name" value="Colicin-V_CvpA"/>
</dbReference>
<keyword evidence="2 5" id="KW-0812">Transmembrane</keyword>
<evidence type="ECO:0000256" key="2">
    <source>
        <dbReference type="ARBA" id="ARBA00022692"/>
    </source>
</evidence>
<comment type="caution">
    <text evidence="6">The sequence shown here is derived from an EMBL/GenBank/DDBJ whole genome shotgun (WGS) entry which is preliminary data.</text>
</comment>
<feature type="transmembrane region" description="Helical" evidence="5">
    <location>
        <begin position="27"/>
        <end position="43"/>
    </location>
</feature>
<organism evidence="6 7">
    <name type="scientific">Pseudobacillus wudalianchiensis</name>
    <dbReference type="NCBI Taxonomy" id="1743143"/>
    <lineage>
        <taxon>Bacteria</taxon>
        <taxon>Bacillati</taxon>
        <taxon>Bacillota</taxon>
        <taxon>Bacilli</taxon>
        <taxon>Bacillales</taxon>
        <taxon>Bacillaceae</taxon>
        <taxon>Pseudobacillus</taxon>
    </lineage>
</organism>
<sequence>MIDIVLLILLVAGIVIGLKRGFVLQFFHIAGSIIAIIAALALREQVAPLLKNWIPMPPVDQNPAFGLVAAGFESFYYGAIAFVLIFILVKIVLSILGSFVNALANIPILREVNKVGGGVLGFVEVYLVLFVLVYLGMLLPSGISSMINDSFIADYMIHHTPYLSDALKNFNPLAQLNRFSF</sequence>
<gene>
    <name evidence="6" type="ORF">A8F95_01070</name>
</gene>
<dbReference type="AlphaFoldDB" id="A0A1B9B8E6"/>
<accession>A0A1B9B8E6</accession>